<evidence type="ECO:0000313" key="1">
    <source>
        <dbReference type="EMBL" id="KKK92930.1"/>
    </source>
</evidence>
<reference evidence="1" key="1">
    <citation type="journal article" date="2015" name="Nature">
        <title>Complex archaea that bridge the gap between prokaryotes and eukaryotes.</title>
        <authorList>
            <person name="Spang A."/>
            <person name="Saw J.H."/>
            <person name="Jorgensen S.L."/>
            <person name="Zaremba-Niedzwiedzka K."/>
            <person name="Martijn J."/>
            <person name="Lind A.E."/>
            <person name="van Eijk R."/>
            <person name="Schleper C."/>
            <person name="Guy L."/>
            <person name="Ettema T.J."/>
        </authorList>
    </citation>
    <scope>NUCLEOTIDE SEQUENCE</scope>
</reference>
<dbReference type="AlphaFoldDB" id="A0A0F9A442"/>
<gene>
    <name evidence="1" type="ORF">LCGC14_2697980</name>
</gene>
<organism evidence="1">
    <name type="scientific">marine sediment metagenome</name>
    <dbReference type="NCBI Taxonomy" id="412755"/>
    <lineage>
        <taxon>unclassified sequences</taxon>
        <taxon>metagenomes</taxon>
        <taxon>ecological metagenomes</taxon>
    </lineage>
</organism>
<comment type="caution">
    <text evidence="1">The sequence shown here is derived from an EMBL/GenBank/DDBJ whole genome shotgun (WGS) entry which is preliminary data.</text>
</comment>
<sequence length="189" mass="22128">MDAIETRKVGKVILKIYHDEDPLDPRKDCDNFGTMVCWHSRYNLGDGIEIENINEFAAHLNKTAAIKLPLFLYNHSGITMNTTGYMNMDPAQWDWGQVGWIYVTIDDALREYGWKRTSKRRRRAIMNRLLQEVQAYRQYLEGDVYGFNIEDKDGEVVDSCWNFYGMNYVREEGMRAARNAPQNDQLTLL</sequence>
<accession>A0A0F9A442</accession>
<proteinExistence type="predicted"/>
<protein>
    <submittedName>
        <fullName evidence="1">Uncharacterized protein</fullName>
    </submittedName>
</protein>
<dbReference type="EMBL" id="LAZR01047993">
    <property type="protein sequence ID" value="KKK92930.1"/>
    <property type="molecule type" value="Genomic_DNA"/>
</dbReference>
<name>A0A0F9A442_9ZZZZ</name>